<dbReference type="PROSITE" id="PS50989">
    <property type="entry name" value="COA_CT_CTER"/>
    <property type="match status" value="1"/>
</dbReference>
<dbReference type="SUPFAM" id="SSF52096">
    <property type="entry name" value="ClpP/crotonase"/>
    <property type="match status" value="1"/>
</dbReference>
<dbReference type="EMBL" id="CASHTH010001924">
    <property type="protein sequence ID" value="CAI8021951.1"/>
    <property type="molecule type" value="Genomic_DNA"/>
</dbReference>
<dbReference type="Gene3D" id="3.90.226.10">
    <property type="entry name" value="2-enoyl-CoA Hydratase, Chain A, domain 1"/>
    <property type="match status" value="1"/>
</dbReference>
<dbReference type="GO" id="GO:0005739">
    <property type="term" value="C:mitochondrion"/>
    <property type="evidence" value="ECO:0007669"/>
    <property type="project" value="TreeGrafter"/>
</dbReference>
<reference evidence="2" key="1">
    <citation type="submission" date="2023-03" db="EMBL/GenBank/DDBJ databases">
        <authorList>
            <person name="Steffen K."/>
            <person name="Cardenas P."/>
        </authorList>
    </citation>
    <scope>NUCLEOTIDE SEQUENCE</scope>
</reference>
<sequence>MVYTTKYSMVFNYSCSRLVGILASDGELTANAATKGTHFVRLCTFRDIPIVFFQNTPSDLEYLAPGGNEGLTVKSRAQMMSAVACATVPKITVVVGGGFGPSSFAMGGRALQPNFLFSWPHARQAIASPDHQLQTMRQQQGLAERDIDPALLDRLEEECANHPPSNLVTDAVILPHETRQVLSQALDICTVYRQPPLSEHRLNVLRM</sequence>
<dbReference type="InterPro" id="IPR011763">
    <property type="entry name" value="COA_CT_C"/>
</dbReference>
<dbReference type="GO" id="GO:1905202">
    <property type="term" value="C:methylcrotonoyl-CoA carboxylase complex"/>
    <property type="evidence" value="ECO:0007669"/>
    <property type="project" value="TreeGrafter"/>
</dbReference>
<name>A0AA35S4V4_GEOBA</name>
<dbReference type="PANTHER" id="PTHR22855">
    <property type="entry name" value="ACETYL, PROPIONYL, PYRUVATE, AND GLUTACONYL CARBOXYLASE-RELATED"/>
    <property type="match status" value="1"/>
</dbReference>
<dbReference type="PANTHER" id="PTHR22855:SF47">
    <property type="entry name" value="METHYLCROTONOYL-COA CARBOXYLASE"/>
    <property type="match status" value="1"/>
</dbReference>
<evidence type="ECO:0000313" key="3">
    <source>
        <dbReference type="Proteomes" id="UP001174909"/>
    </source>
</evidence>
<gene>
    <name evidence="2" type="ORF">GBAR_LOCUS12935</name>
</gene>
<proteinExistence type="predicted"/>
<feature type="domain" description="CoA carboxyltransferase C-terminal" evidence="1">
    <location>
        <begin position="1"/>
        <end position="188"/>
    </location>
</feature>
<comment type="caution">
    <text evidence="2">The sequence shown here is derived from an EMBL/GenBank/DDBJ whole genome shotgun (WGS) entry which is preliminary data.</text>
</comment>
<protein>
    <submittedName>
        <fullName evidence="2">Methylcrotonoyl-CoA carboxylase beta chain, mitochondrial</fullName>
    </submittedName>
</protein>
<dbReference type="Pfam" id="PF01039">
    <property type="entry name" value="Carboxyl_trans"/>
    <property type="match status" value="1"/>
</dbReference>
<dbReference type="InterPro" id="IPR034733">
    <property type="entry name" value="AcCoA_carboxyl_beta"/>
</dbReference>
<keyword evidence="3" id="KW-1185">Reference proteome</keyword>
<dbReference type="InterPro" id="IPR029045">
    <property type="entry name" value="ClpP/crotonase-like_dom_sf"/>
</dbReference>
<dbReference type="InterPro" id="IPR045190">
    <property type="entry name" value="MCCB/AccD1-like"/>
</dbReference>
<organism evidence="2 3">
    <name type="scientific">Geodia barretti</name>
    <name type="common">Barrett's horny sponge</name>
    <dbReference type="NCBI Taxonomy" id="519541"/>
    <lineage>
        <taxon>Eukaryota</taxon>
        <taxon>Metazoa</taxon>
        <taxon>Porifera</taxon>
        <taxon>Demospongiae</taxon>
        <taxon>Heteroscleromorpha</taxon>
        <taxon>Tetractinellida</taxon>
        <taxon>Astrophorina</taxon>
        <taxon>Geodiidae</taxon>
        <taxon>Geodia</taxon>
    </lineage>
</organism>
<dbReference type="GO" id="GO:0006552">
    <property type="term" value="P:L-leucine catabolic process"/>
    <property type="evidence" value="ECO:0007669"/>
    <property type="project" value="TreeGrafter"/>
</dbReference>
<accession>A0AA35S4V4</accession>
<dbReference type="Proteomes" id="UP001174909">
    <property type="component" value="Unassembled WGS sequence"/>
</dbReference>
<dbReference type="AlphaFoldDB" id="A0AA35S4V4"/>
<evidence type="ECO:0000259" key="1">
    <source>
        <dbReference type="PROSITE" id="PS50989"/>
    </source>
</evidence>
<dbReference type="GO" id="GO:0004485">
    <property type="term" value="F:methylcrotonoyl-CoA carboxylase activity"/>
    <property type="evidence" value="ECO:0007669"/>
    <property type="project" value="TreeGrafter"/>
</dbReference>
<evidence type="ECO:0000313" key="2">
    <source>
        <dbReference type="EMBL" id="CAI8021951.1"/>
    </source>
</evidence>